<dbReference type="EMBL" id="LNIZ01000010">
    <property type="protein sequence ID" value="KTF03458.1"/>
    <property type="molecule type" value="Genomic_DNA"/>
</dbReference>
<proteinExistence type="predicted"/>
<organism evidence="1 3">
    <name type="scientific">Trueperella bernardiae</name>
    <dbReference type="NCBI Taxonomy" id="59561"/>
    <lineage>
        <taxon>Bacteria</taxon>
        <taxon>Bacillati</taxon>
        <taxon>Actinomycetota</taxon>
        <taxon>Actinomycetes</taxon>
        <taxon>Actinomycetales</taxon>
        <taxon>Actinomycetaceae</taxon>
        <taxon>Trueperella</taxon>
    </lineage>
</organism>
<keyword evidence="3" id="KW-1185">Reference proteome</keyword>
<dbReference type="RefSeq" id="WP_062614216.1">
    <property type="nucleotide sequence ID" value="NZ_CALTZF010000013.1"/>
</dbReference>
<evidence type="ECO:0000313" key="3">
    <source>
        <dbReference type="Proteomes" id="UP000054404"/>
    </source>
</evidence>
<dbReference type="Proteomes" id="UP001225576">
    <property type="component" value="Unassembled WGS sequence"/>
</dbReference>
<dbReference type="Pfam" id="PF22234">
    <property type="entry name" value="Rv2466c-like"/>
    <property type="match status" value="1"/>
</dbReference>
<name>A0A0W1KHP3_9ACTO</name>
<dbReference type="InterPro" id="IPR036249">
    <property type="entry name" value="Thioredoxin-like_sf"/>
</dbReference>
<dbReference type="PATRIC" id="fig|59561.3.peg.1698"/>
<dbReference type="AlphaFoldDB" id="A0A0W1KHP3"/>
<dbReference type="Proteomes" id="UP000054404">
    <property type="component" value="Unassembled WGS sequence"/>
</dbReference>
<evidence type="ECO:0000313" key="2">
    <source>
        <dbReference type="EMBL" id="MDK8602798.1"/>
    </source>
</evidence>
<dbReference type="STRING" id="59561.AQZ59_01708"/>
<dbReference type="OrthoDB" id="4125991at2"/>
<protein>
    <submittedName>
        <fullName evidence="1">DSBA-like thioredoxin domain protein</fullName>
    </submittedName>
    <submittedName>
        <fullName evidence="2">DsbA family protein</fullName>
    </submittedName>
</protein>
<accession>A0A0W1KHP3</accession>
<comment type="caution">
    <text evidence="1">The sequence shown here is derived from an EMBL/GenBank/DDBJ whole genome shotgun (WGS) entry which is preliminary data.</text>
</comment>
<reference evidence="1 3" key="1">
    <citation type="submission" date="2015-11" db="EMBL/GenBank/DDBJ databases">
        <title>Draft Genome Sequence of the Type Strain Trueperella bernardiae LCDC 89-0504T, Isolated from Blood Culture.</title>
        <authorList>
            <person name="Bernier A.-M."/>
            <person name="Bernard K."/>
        </authorList>
    </citation>
    <scope>NUCLEOTIDE SEQUENCE [LARGE SCALE GENOMIC DNA]</scope>
    <source>
        <strain evidence="1 3">LCDC 89-0504</strain>
    </source>
</reference>
<dbReference type="Gene3D" id="3.40.30.10">
    <property type="entry name" value="Glutaredoxin"/>
    <property type="match status" value="1"/>
</dbReference>
<reference evidence="2" key="2">
    <citation type="submission" date="2023-05" db="EMBL/GenBank/DDBJ databases">
        <title>Genomic Catalog of Human Bladder Bacteria.</title>
        <authorList>
            <person name="Du J."/>
        </authorList>
    </citation>
    <scope>NUCLEOTIDE SEQUENCE</scope>
    <source>
        <strain evidence="2">UMB1304A</strain>
    </source>
</reference>
<evidence type="ECO:0000313" key="1">
    <source>
        <dbReference type="EMBL" id="KTF03458.1"/>
    </source>
</evidence>
<dbReference type="InterPro" id="IPR053977">
    <property type="entry name" value="Rv2466c-like"/>
</dbReference>
<dbReference type="EMBL" id="JASPDQ010000042">
    <property type="protein sequence ID" value="MDK8602798.1"/>
    <property type="molecule type" value="Genomic_DNA"/>
</dbReference>
<sequence length="199" mass="21706">MSDNVDFWFDPSCPWTWITSRWLVEVSELRDLNITWHSFSLWELNRGRELDPGYRAHIDELRGFGRVTMGVEIEAPERLAQFYTVLGAAIHNEGADKNDAALAAALAASGLDASILERANAGEYDEALAASTRAALEKVGDDVGVPIIAVGDTAFFGPVMSPAPHGEEAARAWDGTLALAKTPGFFELKRSRDVGPIFD</sequence>
<gene>
    <name evidence="1" type="ORF">AQZ59_01708</name>
    <name evidence="2" type="ORF">QP858_10085</name>
</gene>
<dbReference type="SUPFAM" id="SSF52833">
    <property type="entry name" value="Thioredoxin-like"/>
    <property type="match status" value="1"/>
</dbReference>